<gene>
    <name evidence="2" type="ORF">NTEN_LOCUS576</name>
</gene>
<feature type="non-terminal residue" evidence="2">
    <location>
        <position position="62"/>
    </location>
</feature>
<name>A0A6H5FVF7_9HEMI</name>
<keyword evidence="3" id="KW-1185">Reference proteome</keyword>
<reference evidence="2 3" key="1">
    <citation type="submission" date="2020-02" db="EMBL/GenBank/DDBJ databases">
        <authorList>
            <person name="Ferguson B K."/>
        </authorList>
    </citation>
    <scope>NUCLEOTIDE SEQUENCE [LARGE SCALE GENOMIC DNA]</scope>
</reference>
<feature type="compositionally biased region" description="Pro residues" evidence="1">
    <location>
        <begin position="48"/>
        <end position="62"/>
    </location>
</feature>
<evidence type="ECO:0000256" key="1">
    <source>
        <dbReference type="SAM" id="MobiDB-lite"/>
    </source>
</evidence>
<evidence type="ECO:0000313" key="2">
    <source>
        <dbReference type="EMBL" id="CAA9993677.1"/>
    </source>
</evidence>
<protein>
    <submittedName>
        <fullName evidence="2">Uncharacterized protein</fullName>
    </submittedName>
</protein>
<feature type="region of interest" description="Disordered" evidence="1">
    <location>
        <begin position="41"/>
        <end position="62"/>
    </location>
</feature>
<dbReference type="EMBL" id="CADCXU010001017">
    <property type="protein sequence ID" value="CAA9993677.1"/>
    <property type="molecule type" value="Genomic_DNA"/>
</dbReference>
<dbReference type="AlphaFoldDB" id="A0A6H5FVF7"/>
<evidence type="ECO:0000313" key="3">
    <source>
        <dbReference type="Proteomes" id="UP000479000"/>
    </source>
</evidence>
<dbReference type="OrthoDB" id="4062651at2759"/>
<proteinExistence type="predicted"/>
<sequence>MTCYQNVVLNFSQCQEDLLGSSQAELLVSQLHDVIRQLKEDPTKLPVLEPPPSPARKPPSTR</sequence>
<organism evidence="2 3">
    <name type="scientific">Nesidiocoris tenuis</name>
    <dbReference type="NCBI Taxonomy" id="355587"/>
    <lineage>
        <taxon>Eukaryota</taxon>
        <taxon>Metazoa</taxon>
        <taxon>Ecdysozoa</taxon>
        <taxon>Arthropoda</taxon>
        <taxon>Hexapoda</taxon>
        <taxon>Insecta</taxon>
        <taxon>Pterygota</taxon>
        <taxon>Neoptera</taxon>
        <taxon>Paraneoptera</taxon>
        <taxon>Hemiptera</taxon>
        <taxon>Heteroptera</taxon>
        <taxon>Panheteroptera</taxon>
        <taxon>Cimicomorpha</taxon>
        <taxon>Miridae</taxon>
        <taxon>Dicyphina</taxon>
        <taxon>Nesidiocoris</taxon>
    </lineage>
</organism>
<dbReference type="Proteomes" id="UP000479000">
    <property type="component" value="Unassembled WGS sequence"/>
</dbReference>
<accession>A0A6H5FVF7</accession>